<comment type="caution">
    <text evidence="2">The sequence shown here is derived from an EMBL/GenBank/DDBJ whole genome shotgun (WGS) entry which is preliminary data.</text>
</comment>
<organism evidence="2 3">
    <name type="scientific">Burkholderia ubonensis</name>
    <dbReference type="NCBI Taxonomy" id="101571"/>
    <lineage>
        <taxon>Bacteria</taxon>
        <taxon>Pseudomonadati</taxon>
        <taxon>Pseudomonadota</taxon>
        <taxon>Betaproteobacteria</taxon>
        <taxon>Burkholderiales</taxon>
        <taxon>Burkholderiaceae</taxon>
        <taxon>Burkholderia</taxon>
        <taxon>Burkholderia cepacia complex</taxon>
    </lineage>
</organism>
<dbReference type="OrthoDB" id="9788334at2"/>
<gene>
    <name evidence="2" type="ORF">WJ33_21240</name>
</gene>
<feature type="domain" description="Flagellar basal body rod protein N-terminal" evidence="1">
    <location>
        <begin position="13"/>
        <end position="36"/>
    </location>
</feature>
<evidence type="ECO:0000313" key="3">
    <source>
        <dbReference type="Proteomes" id="UP000064029"/>
    </source>
</evidence>
<dbReference type="RefSeq" id="WP_059750480.1">
    <property type="nucleotide sequence ID" value="NZ_CP013415.1"/>
</dbReference>
<dbReference type="Proteomes" id="UP000064029">
    <property type="component" value="Unassembled WGS sequence"/>
</dbReference>
<dbReference type="InterPro" id="IPR001444">
    <property type="entry name" value="Flag_bb_rod_N"/>
</dbReference>
<proteinExistence type="predicted"/>
<evidence type="ECO:0000313" key="2">
    <source>
        <dbReference type="EMBL" id="KVG71119.1"/>
    </source>
</evidence>
<sequence>MSELSIAVVSKALDGLMRRQEVISNNIANAGSAGYRAQYVTFEHSLAHAATTSNDGQLHAIASVRPELHVALDESENRLDLQATYASETSMRYEMLADMLAKSLQIESVVLNSSGK</sequence>
<reference evidence="2 3" key="1">
    <citation type="submission" date="2015-11" db="EMBL/GenBank/DDBJ databases">
        <title>Expanding the genomic diversity of Burkholderia species for the development of highly accurate diagnostics.</title>
        <authorList>
            <person name="Sahl J."/>
            <person name="Keim P."/>
            <person name="Wagner D."/>
        </authorList>
    </citation>
    <scope>NUCLEOTIDE SEQUENCE [LARGE SCALE GENOMIC DNA]</scope>
    <source>
        <strain evidence="2 3">MSMB2036</strain>
    </source>
</reference>
<protein>
    <recommendedName>
        <fullName evidence="1">Flagellar basal body rod protein N-terminal domain-containing protein</fullName>
    </recommendedName>
</protein>
<dbReference type="EMBL" id="LOXM01000073">
    <property type="protein sequence ID" value="KVG71119.1"/>
    <property type="molecule type" value="Genomic_DNA"/>
</dbReference>
<accession>A0A124RCK1</accession>
<name>A0A124RCK1_9BURK</name>
<dbReference type="AlphaFoldDB" id="A0A124RCK1"/>
<evidence type="ECO:0000259" key="1">
    <source>
        <dbReference type="Pfam" id="PF00460"/>
    </source>
</evidence>
<dbReference type="Pfam" id="PF00460">
    <property type="entry name" value="Flg_bb_rod"/>
    <property type="match status" value="1"/>
</dbReference>